<evidence type="ECO:0000256" key="1">
    <source>
        <dbReference type="ARBA" id="ARBA00004196"/>
    </source>
</evidence>
<dbReference type="PANTHER" id="PTHR32347">
    <property type="entry name" value="EFFLUX SYSTEM COMPONENT YKNX-RELATED"/>
    <property type="match status" value="1"/>
</dbReference>
<comment type="caution">
    <text evidence="5">The sequence shown here is derived from an EMBL/GenBank/DDBJ whole genome shotgun (WGS) entry which is preliminary data.</text>
</comment>
<protein>
    <submittedName>
        <fullName evidence="5">Uncharacterized protein</fullName>
    </submittedName>
</protein>
<keyword evidence="2 3" id="KW-0175">Coiled coil</keyword>
<dbReference type="AlphaFoldDB" id="A0A3D4V4W1"/>
<dbReference type="Gene3D" id="2.40.30.170">
    <property type="match status" value="1"/>
</dbReference>
<evidence type="ECO:0000256" key="2">
    <source>
        <dbReference type="ARBA" id="ARBA00023054"/>
    </source>
</evidence>
<feature type="region of interest" description="Disordered" evidence="4">
    <location>
        <begin position="70"/>
        <end position="95"/>
    </location>
</feature>
<evidence type="ECO:0000256" key="4">
    <source>
        <dbReference type="SAM" id="MobiDB-lite"/>
    </source>
</evidence>
<gene>
    <name evidence="5" type="ORF">DGD08_01335</name>
</gene>
<dbReference type="Proteomes" id="UP000264071">
    <property type="component" value="Unassembled WGS sequence"/>
</dbReference>
<dbReference type="Gene3D" id="2.40.50.100">
    <property type="match status" value="1"/>
</dbReference>
<dbReference type="EMBL" id="DPIY01000001">
    <property type="protein sequence ID" value="HCT55834.1"/>
    <property type="molecule type" value="Genomic_DNA"/>
</dbReference>
<evidence type="ECO:0000313" key="6">
    <source>
        <dbReference type="Proteomes" id="UP000264071"/>
    </source>
</evidence>
<proteinExistence type="predicted"/>
<dbReference type="InterPro" id="IPR050465">
    <property type="entry name" value="UPF0194_transport"/>
</dbReference>
<sequence>MSTRVWHSGTVNAARSSVAKRSGSGSSFFDQASSACILSSRPSSRNWRSVLASVGGRSDGSDMGCNLTSPANVGRKSVDAAGNGSPAGLPSLGGPDMLGPMEHSRAFRRSMTAVLLGVSASACRSATSTSTAVGTLEMIEVDVGPLQPARAVRVLVNEGDVVRVGDTLAVFSTPTLAASTAQAEARADAAGQNARDIARGARPEEIARAEAELRAADADAERTAADLARLEPLAASSNVSRATLDAARAGARMAAARRDAARDVLALLRAGARREQREVAAAEARSAQAAVQGARASASDLVLLSTVDGVVSSRNVEPGEVLQAGQSAITVGQPSRPWARIYVSQFVLPHLKPGDSLTARLDGDTTRYRGRIAAIATKAEFTPRVALTEQERADLLFGVKVEFADPTARLRAGLPVTVQLPTAPRDQP</sequence>
<feature type="compositionally biased region" description="Low complexity" evidence="4">
    <location>
        <begin position="82"/>
        <end position="95"/>
    </location>
</feature>
<organism evidence="5 6">
    <name type="scientific">Gemmatimonas aurantiaca</name>
    <dbReference type="NCBI Taxonomy" id="173480"/>
    <lineage>
        <taxon>Bacteria</taxon>
        <taxon>Pseudomonadati</taxon>
        <taxon>Gemmatimonadota</taxon>
        <taxon>Gemmatimonadia</taxon>
        <taxon>Gemmatimonadales</taxon>
        <taxon>Gemmatimonadaceae</taxon>
        <taxon>Gemmatimonas</taxon>
    </lineage>
</organism>
<feature type="compositionally biased region" description="Low complexity" evidence="4">
    <location>
        <begin position="13"/>
        <end position="27"/>
    </location>
</feature>
<evidence type="ECO:0000256" key="3">
    <source>
        <dbReference type="SAM" id="Coils"/>
    </source>
</evidence>
<feature type="coiled-coil region" evidence="3">
    <location>
        <begin position="265"/>
        <end position="292"/>
    </location>
</feature>
<accession>A0A3D4V4W1</accession>
<feature type="region of interest" description="Disordered" evidence="4">
    <location>
        <begin position="1"/>
        <end position="29"/>
    </location>
</feature>
<dbReference type="SUPFAM" id="SSF111369">
    <property type="entry name" value="HlyD-like secretion proteins"/>
    <property type="match status" value="1"/>
</dbReference>
<reference evidence="5 6" key="1">
    <citation type="journal article" date="2018" name="Nat. Biotechnol.">
        <title>A standardized bacterial taxonomy based on genome phylogeny substantially revises the tree of life.</title>
        <authorList>
            <person name="Parks D.H."/>
            <person name="Chuvochina M."/>
            <person name="Waite D.W."/>
            <person name="Rinke C."/>
            <person name="Skarshewski A."/>
            <person name="Chaumeil P.A."/>
            <person name="Hugenholtz P."/>
        </authorList>
    </citation>
    <scope>NUCLEOTIDE SEQUENCE [LARGE SCALE GENOMIC DNA]</scope>
    <source>
        <strain evidence="5">UBA8844</strain>
    </source>
</reference>
<evidence type="ECO:0000313" key="5">
    <source>
        <dbReference type="EMBL" id="HCT55834.1"/>
    </source>
</evidence>
<name>A0A3D4V4W1_9BACT</name>
<dbReference type="GO" id="GO:0030313">
    <property type="term" value="C:cell envelope"/>
    <property type="evidence" value="ECO:0007669"/>
    <property type="project" value="UniProtKB-SubCell"/>
</dbReference>
<feature type="compositionally biased region" description="Polar residues" evidence="4">
    <location>
        <begin position="1"/>
        <end position="11"/>
    </location>
</feature>
<comment type="subcellular location">
    <subcellularLocation>
        <location evidence="1">Cell envelope</location>
    </subcellularLocation>
</comment>
<dbReference type="PANTHER" id="PTHR32347:SF23">
    <property type="entry name" value="BLL5650 PROTEIN"/>
    <property type="match status" value="1"/>
</dbReference>